<evidence type="ECO:0000256" key="1">
    <source>
        <dbReference type="SAM" id="MobiDB-lite"/>
    </source>
</evidence>
<dbReference type="Proteomes" id="UP000037836">
    <property type="component" value="Unassembled WGS sequence"/>
</dbReference>
<name>A0ABR5LCB6_PSESG</name>
<comment type="caution">
    <text evidence="2">The sequence shown here is derived from an EMBL/GenBank/DDBJ whole genome shotgun (WGS) entry which is preliminary data.</text>
</comment>
<keyword evidence="3" id="KW-1185">Reference proteome</keyword>
<evidence type="ECO:0000313" key="3">
    <source>
        <dbReference type="Proteomes" id="UP000037836"/>
    </source>
</evidence>
<reference evidence="2 3" key="2">
    <citation type="submission" date="2015-10" db="EMBL/GenBank/DDBJ databases">
        <title>Comparative genomics and high-throughput reverse genetic screens identify a new phytobacterial MAMP and an Arabidopsis receptor required for immune elicitation.</title>
        <authorList>
            <person name="Mott G.A."/>
            <person name="Thakur S."/>
            <person name="Wang P.W."/>
            <person name="Desveaux D."/>
            <person name="Guttman D.S."/>
        </authorList>
    </citation>
    <scope>NUCLEOTIDE SEQUENCE [LARGE SCALE GENOMIC DNA]</scope>
    <source>
        <strain evidence="2 3">BR1</strain>
    </source>
</reference>
<feature type="compositionally biased region" description="Low complexity" evidence="1">
    <location>
        <begin position="8"/>
        <end position="21"/>
    </location>
</feature>
<protein>
    <submittedName>
        <fullName evidence="2">Uncharacterized protein</fullName>
    </submittedName>
</protein>
<sequence length="76" mass="8568">MHRRAQHALHQLAAQPTAPAPSRCTTRYTKVCFRFWPKAVGANLFAKGSAYSPKMHRLNDLLRGQVRSYTRTIATG</sequence>
<accession>A0ABR5LCB6</accession>
<organism evidence="2 3">
    <name type="scientific">Pseudomonas savastanoi pv. glycinea</name>
    <name type="common">Pseudomonas syringae pv. glycinea</name>
    <dbReference type="NCBI Taxonomy" id="318"/>
    <lineage>
        <taxon>Bacteria</taxon>
        <taxon>Pseudomonadati</taxon>
        <taxon>Pseudomonadota</taxon>
        <taxon>Gammaproteobacteria</taxon>
        <taxon>Pseudomonadales</taxon>
        <taxon>Pseudomonadaceae</taxon>
        <taxon>Pseudomonas</taxon>
    </lineage>
</organism>
<dbReference type="EMBL" id="LGLO01000066">
    <property type="protein sequence ID" value="KPC43187.1"/>
    <property type="molecule type" value="Genomic_DNA"/>
</dbReference>
<proteinExistence type="predicted"/>
<reference evidence="2 3" key="1">
    <citation type="submission" date="2015-07" db="EMBL/GenBank/DDBJ databases">
        <authorList>
            <person name="O'Brien H.E."/>
            <person name="Thakur S."/>
            <person name="Gong Y."/>
            <person name="Wang P.W."/>
            <person name="Guttman D.S."/>
        </authorList>
    </citation>
    <scope>NUCLEOTIDE SEQUENCE [LARGE SCALE GENOMIC DNA]</scope>
    <source>
        <strain evidence="2 3">BR1</strain>
    </source>
</reference>
<feature type="region of interest" description="Disordered" evidence="1">
    <location>
        <begin position="1"/>
        <end position="23"/>
    </location>
</feature>
<evidence type="ECO:0000313" key="2">
    <source>
        <dbReference type="EMBL" id="KPC43187.1"/>
    </source>
</evidence>
<gene>
    <name evidence="2" type="ORF">AC496_4858</name>
</gene>